<feature type="transmembrane region" description="Helical" evidence="1">
    <location>
        <begin position="99"/>
        <end position="120"/>
    </location>
</feature>
<feature type="transmembrane region" description="Helical" evidence="1">
    <location>
        <begin position="12"/>
        <end position="32"/>
    </location>
</feature>
<reference evidence="2" key="1">
    <citation type="submission" date="2022-11" db="UniProtKB">
        <authorList>
            <consortium name="EnsemblMetazoa"/>
        </authorList>
    </citation>
    <scope>IDENTIFICATION</scope>
</reference>
<dbReference type="AlphaFoldDB" id="A0A913WNZ7"/>
<dbReference type="OrthoDB" id="10444639at2759"/>
<feature type="transmembrane region" description="Helical" evidence="1">
    <location>
        <begin position="154"/>
        <end position="175"/>
    </location>
</feature>
<dbReference type="RefSeq" id="XP_020891904.1">
    <property type="nucleotide sequence ID" value="XM_021036245.2"/>
</dbReference>
<dbReference type="KEGG" id="epa:110231248"/>
<keyword evidence="1" id="KW-1133">Transmembrane helix</keyword>
<organism evidence="2 3">
    <name type="scientific">Exaiptasia diaphana</name>
    <name type="common">Tropical sea anemone</name>
    <name type="synonym">Aiptasia pulchella</name>
    <dbReference type="NCBI Taxonomy" id="2652724"/>
    <lineage>
        <taxon>Eukaryota</taxon>
        <taxon>Metazoa</taxon>
        <taxon>Cnidaria</taxon>
        <taxon>Anthozoa</taxon>
        <taxon>Hexacorallia</taxon>
        <taxon>Actiniaria</taxon>
        <taxon>Aiptasiidae</taxon>
        <taxon>Exaiptasia</taxon>
    </lineage>
</organism>
<feature type="transmembrane region" description="Helical" evidence="1">
    <location>
        <begin position="55"/>
        <end position="78"/>
    </location>
</feature>
<accession>A0A913WNZ7</accession>
<name>A0A913WNZ7_EXADI</name>
<dbReference type="EnsemblMetazoa" id="XM_021036245.2">
    <property type="protein sequence ID" value="XP_020891904.1"/>
    <property type="gene ID" value="LOC110231248"/>
</dbReference>
<evidence type="ECO:0000256" key="1">
    <source>
        <dbReference type="SAM" id="Phobius"/>
    </source>
</evidence>
<sequence length="178" mass="20312">MKMKATVPKVTLWTINSILALAGLVVMNIYVLRTCKQCVFFGHIQEVERIFTSGSMIWCMFIMSGCFVSFGTGLVVLLGEFRKFKNVSMSFFNQSSNFLILRASLLWTFLAAIVSAVGFFTWCQSFKVNSCFKNASQDWHAFTPKHSDCFGASAWQILLNVFLWGSFLLQSLSWFHYL</sequence>
<evidence type="ECO:0000313" key="3">
    <source>
        <dbReference type="Proteomes" id="UP000887567"/>
    </source>
</evidence>
<keyword evidence="3" id="KW-1185">Reference proteome</keyword>
<keyword evidence="1" id="KW-0472">Membrane</keyword>
<proteinExistence type="predicted"/>
<dbReference type="Proteomes" id="UP000887567">
    <property type="component" value="Unplaced"/>
</dbReference>
<keyword evidence="1" id="KW-0812">Transmembrane</keyword>
<protein>
    <submittedName>
        <fullName evidence="2">Uncharacterized protein</fullName>
    </submittedName>
</protein>
<dbReference type="OMA" id="WICNVAS"/>
<evidence type="ECO:0000313" key="2">
    <source>
        <dbReference type="EnsemblMetazoa" id="XP_020891904.1"/>
    </source>
</evidence>
<dbReference type="GeneID" id="110231248"/>